<keyword evidence="4" id="KW-0597">Phosphoprotein</keyword>
<dbReference type="GO" id="GO:0000160">
    <property type="term" value="P:phosphorelay signal transduction system"/>
    <property type="evidence" value="ECO:0007669"/>
    <property type="project" value="InterPro"/>
</dbReference>
<dbReference type="Pfam" id="PF00990">
    <property type="entry name" value="GGDEF"/>
    <property type="match status" value="1"/>
</dbReference>
<evidence type="ECO:0000313" key="7">
    <source>
        <dbReference type="EMBL" id="NEV61889.1"/>
    </source>
</evidence>
<evidence type="ECO:0000259" key="5">
    <source>
        <dbReference type="PROSITE" id="PS50110"/>
    </source>
</evidence>
<dbReference type="Proteomes" id="UP000483379">
    <property type="component" value="Unassembled WGS sequence"/>
</dbReference>
<dbReference type="CDD" id="cd01949">
    <property type="entry name" value="GGDEF"/>
    <property type="match status" value="1"/>
</dbReference>
<dbReference type="RefSeq" id="WP_164452362.1">
    <property type="nucleotide sequence ID" value="NZ_JAAIJQ010000018.1"/>
</dbReference>
<dbReference type="Pfam" id="PF00072">
    <property type="entry name" value="Response_reg"/>
    <property type="match status" value="1"/>
</dbReference>
<dbReference type="InterPro" id="IPR011006">
    <property type="entry name" value="CheY-like_superfamily"/>
</dbReference>
<keyword evidence="8" id="KW-1185">Reference proteome</keyword>
<name>A0A6M0JXK1_9GAMM</name>
<dbReference type="SMART" id="SM00448">
    <property type="entry name" value="REC"/>
    <property type="match status" value="1"/>
</dbReference>
<dbReference type="Gene3D" id="3.30.70.270">
    <property type="match status" value="1"/>
</dbReference>
<dbReference type="GO" id="GO:0052621">
    <property type="term" value="F:diguanylate cyclase activity"/>
    <property type="evidence" value="ECO:0007669"/>
    <property type="project" value="UniProtKB-EC"/>
</dbReference>
<feature type="domain" description="GGDEF" evidence="6">
    <location>
        <begin position="179"/>
        <end position="308"/>
    </location>
</feature>
<dbReference type="InterPro" id="IPR000160">
    <property type="entry name" value="GGDEF_dom"/>
</dbReference>
<dbReference type="PANTHER" id="PTHR45138:SF9">
    <property type="entry name" value="DIGUANYLATE CYCLASE DGCM-RELATED"/>
    <property type="match status" value="1"/>
</dbReference>
<reference evidence="7 8" key="1">
    <citation type="submission" date="2020-02" db="EMBL/GenBank/DDBJ databases">
        <title>Genome sequences of Thiorhodococcus mannitoliphagus and Thiorhodococcus minor, purple sulfur photosynthetic bacteria in the gammaproteobacterial family, Chromatiaceae.</title>
        <authorList>
            <person name="Aviles F.A."/>
            <person name="Meyer T.E."/>
            <person name="Kyndt J.A."/>
        </authorList>
    </citation>
    <scope>NUCLEOTIDE SEQUENCE [LARGE SCALE GENOMIC DNA]</scope>
    <source>
        <strain evidence="7 8">DSM 11518</strain>
    </source>
</reference>
<comment type="catalytic activity">
    <reaction evidence="3">
        <text>2 GTP = 3',3'-c-di-GMP + 2 diphosphate</text>
        <dbReference type="Rhea" id="RHEA:24898"/>
        <dbReference type="ChEBI" id="CHEBI:33019"/>
        <dbReference type="ChEBI" id="CHEBI:37565"/>
        <dbReference type="ChEBI" id="CHEBI:58805"/>
        <dbReference type="EC" id="2.7.7.65"/>
    </reaction>
</comment>
<feature type="domain" description="Response regulatory" evidence="5">
    <location>
        <begin position="13"/>
        <end position="129"/>
    </location>
</feature>
<dbReference type="AlphaFoldDB" id="A0A6M0JXK1"/>
<dbReference type="SUPFAM" id="SSF52172">
    <property type="entry name" value="CheY-like"/>
    <property type="match status" value="1"/>
</dbReference>
<gene>
    <name evidence="7" type="ORF">G3446_08290</name>
</gene>
<comment type="caution">
    <text evidence="7">The sequence shown here is derived from an EMBL/GenBank/DDBJ whole genome shotgun (WGS) entry which is preliminary data.</text>
</comment>
<dbReference type="InterPro" id="IPR029787">
    <property type="entry name" value="Nucleotide_cyclase"/>
</dbReference>
<protein>
    <recommendedName>
        <fullName evidence="2">diguanylate cyclase</fullName>
        <ecNumber evidence="2">2.7.7.65</ecNumber>
    </recommendedName>
</protein>
<evidence type="ECO:0000256" key="4">
    <source>
        <dbReference type="PROSITE-ProRule" id="PRU00169"/>
    </source>
</evidence>
<accession>A0A6M0JXK1</accession>
<dbReference type="SUPFAM" id="SSF55073">
    <property type="entry name" value="Nucleotide cyclase"/>
    <property type="match status" value="1"/>
</dbReference>
<dbReference type="InterPro" id="IPR043128">
    <property type="entry name" value="Rev_trsase/Diguanyl_cyclase"/>
</dbReference>
<dbReference type="Gene3D" id="3.40.50.2300">
    <property type="match status" value="1"/>
</dbReference>
<organism evidence="7 8">
    <name type="scientific">Thiorhodococcus minor</name>
    <dbReference type="NCBI Taxonomy" id="57489"/>
    <lineage>
        <taxon>Bacteria</taxon>
        <taxon>Pseudomonadati</taxon>
        <taxon>Pseudomonadota</taxon>
        <taxon>Gammaproteobacteria</taxon>
        <taxon>Chromatiales</taxon>
        <taxon>Chromatiaceae</taxon>
        <taxon>Thiorhodococcus</taxon>
    </lineage>
</organism>
<evidence type="ECO:0000259" key="6">
    <source>
        <dbReference type="PROSITE" id="PS50887"/>
    </source>
</evidence>
<dbReference type="PROSITE" id="PS50887">
    <property type="entry name" value="GGDEF"/>
    <property type="match status" value="1"/>
</dbReference>
<dbReference type="GO" id="GO:0043709">
    <property type="term" value="P:cell adhesion involved in single-species biofilm formation"/>
    <property type="evidence" value="ECO:0007669"/>
    <property type="project" value="TreeGrafter"/>
</dbReference>
<dbReference type="InterPro" id="IPR001789">
    <property type="entry name" value="Sig_transdc_resp-reg_receiver"/>
</dbReference>
<dbReference type="InterPro" id="IPR050469">
    <property type="entry name" value="Diguanylate_Cyclase"/>
</dbReference>
<dbReference type="PROSITE" id="PS50110">
    <property type="entry name" value="RESPONSE_REGULATORY"/>
    <property type="match status" value="1"/>
</dbReference>
<dbReference type="GO" id="GO:0005886">
    <property type="term" value="C:plasma membrane"/>
    <property type="evidence" value="ECO:0007669"/>
    <property type="project" value="TreeGrafter"/>
</dbReference>
<dbReference type="EC" id="2.7.7.65" evidence="2"/>
<evidence type="ECO:0000256" key="1">
    <source>
        <dbReference type="ARBA" id="ARBA00001946"/>
    </source>
</evidence>
<dbReference type="PANTHER" id="PTHR45138">
    <property type="entry name" value="REGULATORY COMPONENTS OF SENSORY TRANSDUCTION SYSTEM"/>
    <property type="match status" value="1"/>
</dbReference>
<feature type="modified residue" description="4-aspartylphosphate" evidence="4">
    <location>
        <position position="62"/>
    </location>
</feature>
<dbReference type="GO" id="GO:1902201">
    <property type="term" value="P:negative regulation of bacterial-type flagellum-dependent cell motility"/>
    <property type="evidence" value="ECO:0007669"/>
    <property type="project" value="TreeGrafter"/>
</dbReference>
<dbReference type="FunFam" id="3.30.70.270:FF:000001">
    <property type="entry name" value="Diguanylate cyclase domain protein"/>
    <property type="match status" value="1"/>
</dbReference>
<proteinExistence type="predicted"/>
<evidence type="ECO:0000313" key="8">
    <source>
        <dbReference type="Proteomes" id="UP000483379"/>
    </source>
</evidence>
<dbReference type="NCBIfam" id="TIGR00254">
    <property type="entry name" value="GGDEF"/>
    <property type="match status" value="1"/>
</dbReference>
<comment type="cofactor">
    <cofactor evidence="1">
        <name>Mg(2+)</name>
        <dbReference type="ChEBI" id="CHEBI:18420"/>
    </cofactor>
</comment>
<dbReference type="EMBL" id="JAAIJQ010000018">
    <property type="protein sequence ID" value="NEV61889.1"/>
    <property type="molecule type" value="Genomic_DNA"/>
</dbReference>
<evidence type="ECO:0000256" key="2">
    <source>
        <dbReference type="ARBA" id="ARBA00012528"/>
    </source>
</evidence>
<sequence>MPSDSTAALSTPTILIVGDAPESLEQLGRILAEAGYQVRKVGSGELAVAPAQTSPTDLVILDVEASGQRGYETCRQIKQHQQTQQLPIVFVSAFQDASDKVRAFSAGAVDYITKPFQAPEVLARVATHVRLNALQRRLEAQNRELERLATTDPLTGLLNRRSFTSYGLNYLAQASRYGTHFSLTLFDIDGFKGINDAYGHDVGDKVLVIVTRRIRQQLRDVDLFARWGGEEFIILSPKTTCERAAHLAERLRRCLLARPIEPAGFVTASFGIATERSGESFDDLIRCADHALLSAKEGGRNRVVTASEERLLQWAN</sequence>
<evidence type="ECO:0000256" key="3">
    <source>
        <dbReference type="ARBA" id="ARBA00034247"/>
    </source>
</evidence>
<dbReference type="SMART" id="SM00267">
    <property type="entry name" value="GGDEF"/>
    <property type="match status" value="1"/>
</dbReference>